<dbReference type="PANTHER" id="PTHR47619:SF1">
    <property type="entry name" value="EXODEOXYRIBONUCLEASE WALJ"/>
    <property type="match status" value="1"/>
</dbReference>
<dbReference type="OrthoDB" id="2971563at2"/>
<dbReference type="PANTHER" id="PTHR47619">
    <property type="entry name" value="METALLO-HYDROLASE YYCJ-RELATED"/>
    <property type="match status" value="1"/>
</dbReference>
<dbReference type="eggNOG" id="COG1235">
    <property type="taxonomic scope" value="Bacteria"/>
</dbReference>
<dbReference type="EMBL" id="ADLS01000029">
    <property type="protein sequence ID" value="EGX68824.1"/>
    <property type="molecule type" value="Genomic_DNA"/>
</dbReference>
<feature type="domain" description="Metallo-beta-lactamase" evidence="1">
    <location>
        <begin position="41"/>
        <end position="200"/>
    </location>
</feature>
<dbReference type="AlphaFoldDB" id="G1WL12"/>
<sequence length="312" mass="33084">MEPLETINAGASTLKQNANGCSAGAPAPARLHLHILGSGSKGNCALIEGPQGLIMIDNGFSRREALGRMHQLGLSERNVRALIITHEHSDHVKGVGVWTRAFSTPVFAGRGTMAARASLKDIDAEEFDPGDELVIAGVRVQTFSTSHDVTNPCGMTFSLDSVGTRSAVNSAGITAADSIGFVTDTGVLGQDAISLLHGSRILALESNHDVSMLRCGPYPRQLQDRILSDYGHLSNEQAADVATKLINENTQSLVAMHISQENNRPSLAVRALAHAVGAQLDNELGSSATLERDRGECLHVRAAGQNRPFSLL</sequence>
<evidence type="ECO:0000313" key="3">
    <source>
        <dbReference type="Proteomes" id="UP000004830"/>
    </source>
</evidence>
<dbReference type="SUPFAM" id="SSF56281">
    <property type="entry name" value="Metallo-hydrolase/oxidoreductase"/>
    <property type="match status" value="1"/>
</dbReference>
<name>G1WL12_9ACTN</name>
<keyword evidence="3" id="KW-1185">Reference proteome</keyword>
<dbReference type="STRING" id="742742.HMPREF9452_02025"/>
<evidence type="ECO:0000313" key="2">
    <source>
        <dbReference type="EMBL" id="EGX68824.1"/>
    </source>
</evidence>
<proteinExistence type="predicted"/>
<dbReference type="SMART" id="SM00849">
    <property type="entry name" value="Lactamase_B"/>
    <property type="match status" value="1"/>
</dbReference>
<dbReference type="GeneID" id="62759706"/>
<dbReference type="InterPro" id="IPR036866">
    <property type="entry name" value="RibonucZ/Hydroxyglut_hydro"/>
</dbReference>
<dbReference type="Gene3D" id="3.60.15.10">
    <property type="entry name" value="Ribonuclease Z/Hydroxyacylglutathione hydrolase-like"/>
    <property type="match status" value="1"/>
</dbReference>
<evidence type="ECO:0000259" key="1">
    <source>
        <dbReference type="SMART" id="SM00849"/>
    </source>
</evidence>
<reference evidence="2 3" key="1">
    <citation type="submission" date="2011-06" db="EMBL/GenBank/DDBJ databases">
        <title>The Genome Sequence of Collinsella tanakaei YIT 12063.</title>
        <authorList>
            <consortium name="The Broad Institute Genome Sequencing Platform"/>
            <person name="Earl A."/>
            <person name="Ward D."/>
            <person name="Feldgarden M."/>
            <person name="Gevers D."/>
            <person name="Morotomi M."/>
            <person name="Young S.K."/>
            <person name="Zeng Q."/>
            <person name="Gargeya S."/>
            <person name="Fitzgerald M."/>
            <person name="Haas B."/>
            <person name="Abouelleil A."/>
            <person name="Alvarado L."/>
            <person name="Arachchi H.M."/>
            <person name="Berlin A."/>
            <person name="Brown A."/>
            <person name="Chapman S.B."/>
            <person name="Chen Z."/>
            <person name="Dunbar C."/>
            <person name="Freedman E."/>
            <person name="Gearin G."/>
            <person name="Gellesch M."/>
            <person name="Goldberg J."/>
            <person name="Griggs A."/>
            <person name="Gujja S."/>
            <person name="Heiman D."/>
            <person name="Howarth C."/>
            <person name="Larson L."/>
            <person name="Lui A."/>
            <person name="MacDonald P.J.P."/>
            <person name="Mehta T."/>
            <person name="Montmayeur A."/>
            <person name="Murphy C."/>
            <person name="Neiman D."/>
            <person name="Pearson M."/>
            <person name="Priest M."/>
            <person name="Roberts A."/>
            <person name="Saif S."/>
            <person name="Shea T."/>
            <person name="Shenoy N."/>
            <person name="Sisk P."/>
            <person name="Stolte C."/>
            <person name="Sykes S."/>
            <person name="Wortman J."/>
            <person name="Nusbaum C."/>
            <person name="Birren B."/>
        </authorList>
    </citation>
    <scope>NUCLEOTIDE SEQUENCE [LARGE SCALE GENOMIC DNA]</scope>
    <source>
        <strain evidence="2 3">YIT 12063</strain>
    </source>
</reference>
<dbReference type="Pfam" id="PF00753">
    <property type="entry name" value="Lactamase_B"/>
    <property type="match status" value="1"/>
</dbReference>
<dbReference type="Proteomes" id="UP000004830">
    <property type="component" value="Unassembled WGS sequence"/>
</dbReference>
<organism evidence="2 3">
    <name type="scientific">Collinsella tanakaei YIT 12063</name>
    <dbReference type="NCBI Taxonomy" id="742742"/>
    <lineage>
        <taxon>Bacteria</taxon>
        <taxon>Bacillati</taxon>
        <taxon>Actinomycetota</taxon>
        <taxon>Coriobacteriia</taxon>
        <taxon>Coriobacteriales</taxon>
        <taxon>Coriobacteriaceae</taxon>
        <taxon>Collinsella</taxon>
    </lineage>
</organism>
<dbReference type="InterPro" id="IPR001279">
    <property type="entry name" value="Metallo-B-lactamas"/>
</dbReference>
<dbReference type="InterPro" id="IPR052533">
    <property type="entry name" value="WalJ/YycJ-like"/>
</dbReference>
<accession>G1WL12</accession>
<protein>
    <recommendedName>
        <fullName evidence="1">Metallo-beta-lactamase domain-containing protein</fullName>
    </recommendedName>
</protein>
<dbReference type="HOGENOM" id="CLU_073253_0_0_11"/>
<dbReference type="PATRIC" id="fig|742742.3.peg.2004"/>
<dbReference type="RefSeq" id="WP_009142048.1">
    <property type="nucleotide sequence ID" value="NZ_JH126474.1"/>
</dbReference>
<comment type="caution">
    <text evidence="2">The sequence shown here is derived from an EMBL/GenBank/DDBJ whole genome shotgun (WGS) entry which is preliminary data.</text>
</comment>
<gene>
    <name evidence="2" type="ORF">HMPREF9452_02025</name>
</gene>